<name>A0AAE1HFD0_9NEOP</name>
<comment type="caution">
    <text evidence="1">The sequence shown here is derived from an EMBL/GenBank/DDBJ whole genome shotgun (WGS) entry which is preliminary data.</text>
</comment>
<protein>
    <submittedName>
        <fullName evidence="1">SWI/SNF complex component SNF12-like protein</fullName>
    </submittedName>
</protein>
<organism evidence="1 2">
    <name type="scientific">Frankliniella fusca</name>
    <dbReference type="NCBI Taxonomy" id="407009"/>
    <lineage>
        <taxon>Eukaryota</taxon>
        <taxon>Metazoa</taxon>
        <taxon>Ecdysozoa</taxon>
        <taxon>Arthropoda</taxon>
        <taxon>Hexapoda</taxon>
        <taxon>Insecta</taxon>
        <taxon>Pterygota</taxon>
        <taxon>Neoptera</taxon>
        <taxon>Paraneoptera</taxon>
        <taxon>Thysanoptera</taxon>
        <taxon>Terebrantia</taxon>
        <taxon>Thripoidea</taxon>
        <taxon>Thripidae</taxon>
        <taxon>Frankliniella</taxon>
    </lineage>
</organism>
<sequence>MNLTRHKGLFDGKAIDLLCVVAVVLLAAGALGAGGGGPTAAPLRTSTDETMSSVDWTAATAPPPTPAANMTSLDFLLDVFSADRLARVWDQQAGVITEHCYRDLAVFFEARKHAHIWALKMCKLLSLILPGTILIILNHTSSINGP</sequence>
<dbReference type="Proteomes" id="UP001219518">
    <property type="component" value="Unassembled WGS sequence"/>
</dbReference>
<keyword evidence="2" id="KW-1185">Reference proteome</keyword>
<reference evidence="1" key="1">
    <citation type="submission" date="2021-07" db="EMBL/GenBank/DDBJ databases">
        <authorList>
            <person name="Catto M.A."/>
            <person name="Jacobson A."/>
            <person name="Kennedy G."/>
            <person name="Labadie P."/>
            <person name="Hunt B.G."/>
            <person name="Srinivasan R."/>
        </authorList>
    </citation>
    <scope>NUCLEOTIDE SEQUENCE</scope>
    <source>
        <strain evidence="1">PL_HMW_Pooled</strain>
        <tissue evidence="1">Head</tissue>
    </source>
</reference>
<evidence type="ECO:0000313" key="1">
    <source>
        <dbReference type="EMBL" id="KAK3920324.1"/>
    </source>
</evidence>
<dbReference type="AlphaFoldDB" id="A0AAE1HFD0"/>
<evidence type="ECO:0000313" key="2">
    <source>
        <dbReference type="Proteomes" id="UP001219518"/>
    </source>
</evidence>
<accession>A0AAE1HFD0</accession>
<proteinExistence type="predicted"/>
<dbReference type="EMBL" id="JAHWGI010000994">
    <property type="protein sequence ID" value="KAK3920324.1"/>
    <property type="molecule type" value="Genomic_DNA"/>
</dbReference>
<gene>
    <name evidence="1" type="ORF">KUF71_009611</name>
</gene>
<reference evidence="1" key="2">
    <citation type="journal article" date="2023" name="BMC Genomics">
        <title>Pest status, molecular evolution, and epigenetic factors derived from the genome assembly of Frankliniella fusca, a thysanopteran phytovirus vector.</title>
        <authorList>
            <person name="Catto M.A."/>
            <person name="Labadie P.E."/>
            <person name="Jacobson A.L."/>
            <person name="Kennedy G.G."/>
            <person name="Srinivasan R."/>
            <person name="Hunt B.G."/>
        </authorList>
    </citation>
    <scope>NUCLEOTIDE SEQUENCE</scope>
    <source>
        <strain evidence="1">PL_HMW_Pooled</strain>
    </source>
</reference>